<dbReference type="STRING" id="658196.A0A397TC90"/>
<dbReference type="AlphaFoldDB" id="A0A397TC90"/>
<proteinExistence type="predicted"/>
<evidence type="ECO:0000313" key="3">
    <source>
        <dbReference type="Proteomes" id="UP000265703"/>
    </source>
</evidence>
<reference evidence="2 3" key="1">
    <citation type="submission" date="2018-06" db="EMBL/GenBank/DDBJ databases">
        <title>Comparative genomics reveals the genomic features of Rhizophagus irregularis, R. cerebriforme, R. diaphanum and Gigaspora rosea, and their symbiotic lifestyle signature.</title>
        <authorList>
            <person name="Morin E."/>
            <person name="San Clemente H."/>
            <person name="Chen E.C.H."/>
            <person name="De La Providencia I."/>
            <person name="Hainaut M."/>
            <person name="Kuo A."/>
            <person name="Kohler A."/>
            <person name="Murat C."/>
            <person name="Tang N."/>
            <person name="Roy S."/>
            <person name="Loubradou J."/>
            <person name="Henrissat B."/>
            <person name="Grigoriev I.V."/>
            <person name="Corradi N."/>
            <person name="Roux C."/>
            <person name="Martin F.M."/>
        </authorList>
    </citation>
    <scope>NUCLEOTIDE SEQUENCE [LARGE SCALE GENOMIC DNA]</scope>
    <source>
        <strain evidence="2 3">DAOM 227022</strain>
    </source>
</reference>
<evidence type="ECO:0000313" key="2">
    <source>
        <dbReference type="EMBL" id="RIA95883.1"/>
    </source>
</evidence>
<gene>
    <name evidence="2" type="ORF">C1645_438699</name>
</gene>
<sequence>MDKLKNTSKESNNLKTEMLLRDRRAQQLQKTLEQYKEELSDYESQCDTLTQTLERVQRDLAQSESEKASLLREVSTSRALSSTLDNAKYQLQKRITVENERLQSAIKSLQTEKDLVLNQLKTEKSRADRLEKVVHTNQIQKSSRQHVMKHN</sequence>
<organism evidence="2 3">
    <name type="scientific">Glomus cerebriforme</name>
    <dbReference type="NCBI Taxonomy" id="658196"/>
    <lineage>
        <taxon>Eukaryota</taxon>
        <taxon>Fungi</taxon>
        <taxon>Fungi incertae sedis</taxon>
        <taxon>Mucoromycota</taxon>
        <taxon>Glomeromycotina</taxon>
        <taxon>Glomeromycetes</taxon>
        <taxon>Glomerales</taxon>
        <taxon>Glomeraceae</taxon>
        <taxon>Glomus</taxon>
    </lineage>
</organism>
<evidence type="ECO:0000256" key="1">
    <source>
        <dbReference type="SAM" id="Coils"/>
    </source>
</evidence>
<dbReference type="EMBL" id="QKYT01000053">
    <property type="protein sequence ID" value="RIA95883.1"/>
    <property type="molecule type" value="Genomic_DNA"/>
</dbReference>
<keyword evidence="3" id="KW-1185">Reference proteome</keyword>
<accession>A0A397TC90</accession>
<protein>
    <submittedName>
        <fullName evidence="2">Uncharacterized protein</fullName>
    </submittedName>
</protein>
<feature type="coiled-coil region" evidence="1">
    <location>
        <begin position="18"/>
        <end position="126"/>
    </location>
</feature>
<name>A0A397TC90_9GLOM</name>
<dbReference type="Proteomes" id="UP000265703">
    <property type="component" value="Unassembled WGS sequence"/>
</dbReference>
<dbReference type="OrthoDB" id="2160527at2759"/>
<keyword evidence="1" id="KW-0175">Coiled coil</keyword>
<comment type="caution">
    <text evidence="2">The sequence shown here is derived from an EMBL/GenBank/DDBJ whole genome shotgun (WGS) entry which is preliminary data.</text>
</comment>